<dbReference type="EMBL" id="PQFF01000330">
    <property type="protein sequence ID" value="RHZ59362.1"/>
    <property type="molecule type" value="Genomic_DNA"/>
</dbReference>
<feature type="signal peptide" evidence="1">
    <location>
        <begin position="1"/>
        <end position="19"/>
    </location>
</feature>
<comment type="caution">
    <text evidence="2">The sequence shown here is derived from an EMBL/GenBank/DDBJ whole genome shotgun (WGS) entry which is preliminary data.</text>
</comment>
<accession>A0A397H8J1</accession>
<sequence>MKFFIILVNLFVAINNVLTNPISQNPTTINAITPTVFAEPPLKNITPRILRDQTDPAGVDPYSHPVQSHHIIGRYKHTY</sequence>
<evidence type="ECO:0000256" key="1">
    <source>
        <dbReference type="SAM" id="SignalP"/>
    </source>
</evidence>
<protein>
    <submittedName>
        <fullName evidence="2">Uncharacterized protein</fullName>
    </submittedName>
</protein>
<keyword evidence="1" id="KW-0732">Signal</keyword>
<evidence type="ECO:0000313" key="3">
    <source>
        <dbReference type="Proteomes" id="UP000266861"/>
    </source>
</evidence>
<dbReference type="AlphaFoldDB" id="A0A397H8J1"/>
<feature type="chain" id="PRO_5017189716" evidence="1">
    <location>
        <begin position="20"/>
        <end position="79"/>
    </location>
</feature>
<reference evidence="2 3" key="1">
    <citation type="submission" date="2018-08" db="EMBL/GenBank/DDBJ databases">
        <title>Genome and evolution of the arbuscular mycorrhizal fungus Diversispora epigaea (formerly Glomus versiforme) and its bacterial endosymbionts.</title>
        <authorList>
            <person name="Sun X."/>
            <person name="Fei Z."/>
            <person name="Harrison M."/>
        </authorList>
    </citation>
    <scope>NUCLEOTIDE SEQUENCE [LARGE SCALE GENOMIC DNA]</scope>
    <source>
        <strain evidence="2 3">IT104</strain>
    </source>
</reference>
<keyword evidence="3" id="KW-1185">Reference proteome</keyword>
<evidence type="ECO:0000313" key="2">
    <source>
        <dbReference type="EMBL" id="RHZ59362.1"/>
    </source>
</evidence>
<proteinExistence type="predicted"/>
<gene>
    <name evidence="2" type="ORF">Glove_364g25</name>
</gene>
<organism evidence="2 3">
    <name type="scientific">Diversispora epigaea</name>
    <dbReference type="NCBI Taxonomy" id="1348612"/>
    <lineage>
        <taxon>Eukaryota</taxon>
        <taxon>Fungi</taxon>
        <taxon>Fungi incertae sedis</taxon>
        <taxon>Mucoromycota</taxon>
        <taxon>Glomeromycotina</taxon>
        <taxon>Glomeromycetes</taxon>
        <taxon>Diversisporales</taxon>
        <taxon>Diversisporaceae</taxon>
        <taxon>Diversispora</taxon>
    </lineage>
</organism>
<dbReference type="Proteomes" id="UP000266861">
    <property type="component" value="Unassembled WGS sequence"/>
</dbReference>
<name>A0A397H8J1_9GLOM</name>